<sequence length="211" mass="23850">MTNSAYDINLERLAEQYPDATKELYELTEALSAKQLQRKGKESFLHYIKHIWPDFIEGRHHQIFAEKLERVATGDLKRLIVNMPPRHTKSEFASVFFPSWILGNNPKLKVIQVTHTAELAFRFGRKVRDIIDSPEYQLVFPGAKLKADSKSAGRWETNAGGEAFYTGIGGAVTGRGADLLVLDDIHSEQDALSPTALDNAWDYYSSGPRQR</sequence>
<organism evidence="1">
    <name type="scientific">marine metagenome</name>
    <dbReference type="NCBI Taxonomy" id="408172"/>
    <lineage>
        <taxon>unclassified sequences</taxon>
        <taxon>metagenomes</taxon>
        <taxon>ecological metagenomes</taxon>
    </lineage>
</organism>
<accession>A0A383CIZ8</accession>
<gene>
    <name evidence="1" type="ORF">METZ01_LOCUS484894</name>
</gene>
<name>A0A383CIZ8_9ZZZZ</name>
<reference evidence="1" key="1">
    <citation type="submission" date="2018-05" db="EMBL/GenBank/DDBJ databases">
        <authorList>
            <person name="Lanie J.A."/>
            <person name="Ng W.-L."/>
            <person name="Kazmierczak K.M."/>
            <person name="Andrzejewski T.M."/>
            <person name="Davidsen T.M."/>
            <person name="Wayne K.J."/>
            <person name="Tettelin H."/>
            <person name="Glass J.I."/>
            <person name="Rusch D."/>
            <person name="Podicherti R."/>
            <person name="Tsui H.-C.T."/>
            <person name="Winkler M.E."/>
        </authorList>
    </citation>
    <scope>NUCLEOTIDE SEQUENCE</scope>
</reference>
<evidence type="ECO:0008006" key="2">
    <source>
        <dbReference type="Google" id="ProtNLM"/>
    </source>
</evidence>
<dbReference type="AlphaFoldDB" id="A0A383CIZ8"/>
<protein>
    <recommendedName>
        <fullName evidence="2">Terminase large subunit gp17-like C-terminal domain-containing protein</fullName>
    </recommendedName>
</protein>
<evidence type="ECO:0000313" key="1">
    <source>
        <dbReference type="EMBL" id="SVE32040.1"/>
    </source>
</evidence>
<feature type="non-terminal residue" evidence="1">
    <location>
        <position position="211"/>
    </location>
</feature>
<dbReference type="InterPro" id="IPR027417">
    <property type="entry name" value="P-loop_NTPase"/>
</dbReference>
<dbReference type="EMBL" id="UINC01209147">
    <property type="protein sequence ID" value="SVE32040.1"/>
    <property type="molecule type" value="Genomic_DNA"/>
</dbReference>
<proteinExistence type="predicted"/>
<dbReference type="Gene3D" id="3.40.50.300">
    <property type="entry name" value="P-loop containing nucleotide triphosphate hydrolases"/>
    <property type="match status" value="1"/>
</dbReference>